<gene>
    <name evidence="1" type="ORF">FB473_001276</name>
</gene>
<name>A0ABX0SIR7_9ACTN</name>
<proteinExistence type="predicted"/>
<reference evidence="1 2" key="1">
    <citation type="submission" date="2020-02" db="EMBL/GenBank/DDBJ databases">
        <title>Sequencing the genomes of 1000 actinobacteria strains.</title>
        <authorList>
            <person name="Klenk H.-P."/>
        </authorList>
    </citation>
    <scope>NUCLEOTIDE SEQUENCE [LARGE SCALE GENOMIC DNA]</scope>
    <source>
        <strain evidence="1 2">DSM 19609</strain>
    </source>
</reference>
<evidence type="ECO:0000313" key="1">
    <source>
        <dbReference type="EMBL" id="NIH56631.1"/>
    </source>
</evidence>
<sequence length="389" mass="41859">MSIDTRIPGSPASVNAAAAWLETLNDVLDDIAGRTAVGRRTSGYIWRGLASDGYRGFAHDLIQATEETRRRAHRTADVFRSYALQLGWRQDDMARHRKRAVTDGLVVAGTMIHEPGAVMCPIPLSDNATPAQRDDYTRRMDDYHAGLERIDVYRDLRKQVRGTFQRLDDWIVTNLVDQEAQVSAPSLAGTIAAASKNLDPPTTFVVEFAGASYEHKSSVFLATAKERATQSARRASRNPEVQSGQLPPREAAVAKRVSRFPAFEVSEDAAKLAKRIGIVGTVISVAIAGTEIAAGASPSSTVVEFAGGVAGGVVVGAIATTLFAEAPALAIAGGVVLGGLFAADKAKDAFEYLVPQRIREVADEAARDAGKNYLNMLSETRLRPVMWPQ</sequence>
<evidence type="ECO:0000313" key="2">
    <source>
        <dbReference type="Proteomes" id="UP000749311"/>
    </source>
</evidence>
<accession>A0ABX0SIR7</accession>
<protein>
    <submittedName>
        <fullName evidence="1">Uncharacterized protein</fullName>
    </submittedName>
</protein>
<comment type="caution">
    <text evidence="1">The sequence shown here is derived from an EMBL/GenBank/DDBJ whole genome shotgun (WGS) entry which is preliminary data.</text>
</comment>
<keyword evidence="2" id="KW-1185">Reference proteome</keyword>
<dbReference type="EMBL" id="JAAMOZ010000001">
    <property type="protein sequence ID" value="NIH56631.1"/>
    <property type="molecule type" value="Genomic_DNA"/>
</dbReference>
<dbReference type="Proteomes" id="UP000749311">
    <property type="component" value="Unassembled WGS sequence"/>
</dbReference>
<dbReference type="RefSeq" id="WP_167165722.1">
    <property type="nucleotide sequence ID" value="NZ_BAAAOO010000015.1"/>
</dbReference>
<organism evidence="1 2">
    <name type="scientific">Brooklawnia cerclae</name>
    <dbReference type="NCBI Taxonomy" id="349934"/>
    <lineage>
        <taxon>Bacteria</taxon>
        <taxon>Bacillati</taxon>
        <taxon>Actinomycetota</taxon>
        <taxon>Actinomycetes</taxon>
        <taxon>Propionibacteriales</taxon>
        <taxon>Propionibacteriaceae</taxon>
        <taxon>Brooklawnia</taxon>
    </lineage>
</organism>